<organism evidence="2 3">
    <name type="scientific">Clostridium thailandense</name>
    <dbReference type="NCBI Taxonomy" id="2794346"/>
    <lineage>
        <taxon>Bacteria</taxon>
        <taxon>Bacillati</taxon>
        <taxon>Bacillota</taxon>
        <taxon>Clostridia</taxon>
        <taxon>Eubacteriales</taxon>
        <taxon>Clostridiaceae</taxon>
        <taxon>Clostridium</taxon>
    </lineage>
</organism>
<keyword evidence="3" id="KW-1185">Reference proteome</keyword>
<dbReference type="GO" id="GO:0005524">
    <property type="term" value="F:ATP binding"/>
    <property type="evidence" value="ECO:0007669"/>
    <property type="project" value="InterPro"/>
</dbReference>
<sequence length="636" mass="75147">MLDYTILKDKKCWIITTEDYTCGYKKYFDEGKIVMGLGSDFDLSEYIDSRKDISHKFKLDLDNFIKMSKNDYVAWNLNRVAEEGTKIYRENNCVIGQIKDDLKNIYKFEQGKGHILPINIIERRTRLFEKCDIVDCYKINKINDMKDFKYLKDFEKLSDQYNNFFIRMKYFGLENIQENDSNEIIINLNKLKYGNNEVLEEVKNFSKGDFLLGEFISKRDKFECRRVICKVKEVYLDNDKRIVLDLISSKCNNYEYSALIDIYEYEYGEDLINKNIRTHKNIIFYGPPGTGKTYNIDNEVLKIISISKYEKLKENRKELHNELRRLQVDNKVRFCTFHQSYGYEEFIEGLRPNDEGNFTLEDGLLKQIAIDAMFEGLTYELKADLIEELSCEAKNNISNEQKKELVLRYINDSSKFDFLNCDQYVLVIDEINRGNISKIFGEAFTLLEEDKRLGSENEVVLKLPYSKEDFTLPPNLHFIGTMNSSDKSIAPIDIALRRRFRFREIMPDENILSVVDGIDLCELLKKINDRIEYLYDRDHMIGHAYFIGCSCLDDIARVILYKIIPLLQEYFYEEWDKIGLILGGVGSSKDGDYIIYKEELNPEYLFKNNAEYGFNTQNRYYIKDEITAVELRKIYE</sequence>
<comment type="caution">
    <text evidence="2">The sequence shown here is derived from an EMBL/GenBank/DDBJ whole genome shotgun (WGS) entry which is preliminary data.</text>
</comment>
<feature type="domain" description="AAA+ ATPase" evidence="1">
    <location>
        <begin position="278"/>
        <end position="510"/>
    </location>
</feature>
<accession>A0A949WRA7</accession>
<dbReference type="GO" id="GO:0016887">
    <property type="term" value="F:ATP hydrolysis activity"/>
    <property type="evidence" value="ECO:0007669"/>
    <property type="project" value="InterPro"/>
</dbReference>
<dbReference type="InterPro" id="IPR003593">
    <property type="entry name" value="AAA+_ATPase"/>
</dbReference>
<dbReference type="InterPro" id="IPR052934">
    <property type="entry name" value="Methyl-DNA_Rec/Restrict_Enz"/>
</dbReference>
<dbReference type="PANTHER" id="PTHR37291:SF1">
    <property type="entry name" value="TYPE IV METHYL-DIRECTED RESTRICTION ENZYME ECOKMCRB SUBUNIT"/>
    <property type="match status" value="1"/>
</dbReference>
<evidence type="ECO:0000259" key="1">
    <source>
        <dbReference type="SMART" id="SM00382"/>
    </source>
</evidence>
<evidence type="ECO:0000313" key="3">
    <source>
        <dbReference type="Proteomes" id="UP000694308"/>
    </source>
</evidence>
<dbReference type="Proteomes" id="UP000694308">
    <property type="component" value="Unassembled WGS sequence"/>
</dbReference>
<dbReference type="RefSeq" id="WP_218320823.1">
    <property type="nucleotide sequence ID" value="NZ_JAEEGC010000053.1"/>
</dbReference>
<dbReference type="InterPro" id="IPR011704">
    <property type="entry name" value="ATPase_dyneun-rel_AAA"/>
</dbReference>
<dbReference type="Pfam" id="PF07728">
    <property type="entry name" value="AAA_5"/>
    <property type="match status" value="1"/>
</dbReference>
<proteinExistence type="predicted"/>
<reference evidence="2" key="1">
    <citation type="submission" date="2020-12" db="EMBL/GenBank/DDBJ databases">
        <title>Clostridium thailandense sp. nov., a novel acetogenic bacterium isolated from peat land soil in Thailand.</title>
        <authorList>
            <person name="Chaikitkaew S."/>
            <person name="Birkeland N.K."/>
        </authorList>
    </citation>
    <scope>NUCLEOTIDE SEQUENCE</scope>
    <source>
        <strain evidence="2">PL3</strain>
    </source>
</reference>
<dbReference type="PANTHER" id="PTHR37291">
    <property type="entry name" value="5-METHYLCYTOSINE-SPECIFIC RESTRICTION ENZYME B"/>
    <property type="match status" value="1"/>
</dbReference>
<name>A0A949WRA7_9CLOT</name>
<dbReference type="AlphaFoldDB" id="A0A949WRA7"/>
<dbReference type="SMART" id="SM00382">
    <property type="entry name" value="AAA"/>
    <property type="match status" value="1"/>
</dbReference>
<dbReference type="EMBL" id="JAEEGC010000053">
    <property type="protein sequence ID" value="MBV7273756.1"/>
    <property type="molecule type" value="Genomic_DNA"/>
</dbReference>
<protein>
    <submittedName>
        <fullName evidence="2">AAA family ATPase</fullName>
    </submittedName>
</protein>
<gene>
    <name evidence="2" type="ORF">I6U48_12640</name>
</gene>
<evidence type="ECO:0000313" key="2">
    <source>
        <dbReference type="EMBL" id="MBV7273756.1"/>
    </source>
</evidence>